<evidence type="ECO:0000313" key="2">
    <source>
        <dbReference type="Proteomes" id="UP000092993"/>
    </source>
</evidence>
<gene>
    <name evidence="1" type="ORF">A0H81_13141</name>
</gene>
<dbReference type="EMBL" id="LUGG01000027">
    <property type="protein sequence ID" value="OBZ66860.1"/>
    <property type="molecule type" value="Genomic_DNA"/>
</dbReference>
<dbReference type="Proteomes" id="UP000092993">
    <property type="component" value="Unassembled WGS sequence"/>
</dbReference>
<evidence type="ECO:0000313" key="1">
    <source>
        <dbReference type="EMBL" id="OBZ66860.1"/>
    </source>
</evidence>
<accession>A0A1C7LQD8</accession>
<proteinExistence type="predicted"/>
<keyword evidence="2" id="KW-1185">Reference proteome</keyword>
<protein>
    <submittedName>
        <fullName evidence="1">Uncharacterized protein</fullName>
    </submittedName>
</protein>
<comment type="caution">
    <text evidence="1">The sequence shown here is derived from an EMBL/GenBank/DDBJ whole genome shotgun (WGS) entry which is preliminary data.</text>
</comment>
<name>A0A1C7LQD8_GRIFR</name>
<reference evidence="1 2" key="1">
    <citation type="submission" date="2016-03" db="EMBL/GenBank/DDBJ databases">
        <title>Whole genome sequencing of Grifola frondosa 9006-11.</title>
        <authorList>
            <person name="Min B."/>
            <person name="Park H."/>
            <person name="Kim J.-G."/>
            <person name="Cho H."/>
            <person name="Oh Y.-L."/>
            <person name="Kong W.-S."/>
            <person name="Choi I.-G."/>
        </authorList>
    </citation>
    <scope>NUCLEOTIDE SEQUENCE [LARGE SCALE GENOMIC DNA]</scope>
    <source>
        <strain evidence="1 2">9006-11</strain>
    </source>
</reference>
<sequence length="522" mass="56713">MARLQKHAAGDHPLSTEDNSLASGLLQQLDDIPSSFVPQTPAVSPAVSPQHLSMRHPYTHPRLVQPAHAPMTSQLQALGTPPCGQPVPGTVLVDHYTMLQVSNCATPSMLYRSSVGPPLVPSGRQDALVASDSVPDHLHPICNITSPLTQRGHQSQNYPGVLYHQQMTFDVATPQAAQMEQHSIYSPETPDAQVYQGPRGFEESNGVYFDNADQAFVDLPIGPSPTEFMALQNNEREPATDATQCFSSQTPHYNHPGASYGLPLASPPSLRLNPTDRHLRADYMDAITAGSNVYGGDVKNNSLLNEITLQAPYEMPHVYNAMPCVVSPISSCDWAPPGHPCGADHCRIPIDNQPYINHGAPTAQLASVTHNITFSQSSYLADPAVDGYSKMQHAMRLAFGSSAQFPSSRQCQSHIVSPVPQMSFEQRYESSRADSFYGCDSNSCSDTWSQHSALSQSIPNLLGRGASSNHEYLRDGFESTSYQMHVGAEDGSPQSFSTGTWSSQDQISSATDWLHPYNVLTD</sequence>
<dbReference type="AlphaFoldDB" id="A0A1C7LQD8"/>
<organism evidence="1 2">
    <name type="scientific">Grifola frondosa</name>
    <name type="common">Maitake</name>
    <name type="synonym">Polyporus frondosus</name>
    <dbReference type="NCBI Taxonomy" id="5627"/>
    <lineage>
        <taxon>Eukaryota</taxon>
        <taxon>Fungi</taxon>
        <taxon>Dikarya</taxon>
        <taxon>Basidiomycota</taxon>
        <taxon>Agaricomycotina</taxon>
        <taxon>Agaricomycetes</taxon>
        <taxon>Polyporales</taxon>
        <taxon>Grifolaceae</taxon>
        <taxon>Grifola</taxon>
    </lineage>
</organism>